<dbReference type="EMBL" id="JASDDK010000001">
    <property type="protein sequence ID" value="MDN3491236.1"/>
    <property type="molecule type" value="Genomic_DNA"/>
</dbReference>
<sequence>MKYKYKIILMVLLAGITIYGLVSGHYLFMVFLIPLSFDFFNKKDSD</sequence>
<feature type="transmembrane region" description="Helical" evidence="1">
    <location>
        <begin position="7"/>
        <end position="33"/>
    </location>
</feature>
<evidence type="ECO:0000313" key="2">
    <source>
        <dbReference type="EMBL" id="MDN3491236.1"/>
    </source>
</evidence>
<gene>
    <name evidence="2" type="ORF">QMA06_00785</name>
</gene>
<protein>
    <recommendedName>
        <fullName evidence="4">Phosphatidate cytidylyltransferase</fullName>
    </recommendedName>
</protein>
<keyword evidence="1" id="KW-1133">Transmembrane helix</keyword>
<evidence type="ECO:0008006" key="4">
    <source>
        <dbReference type="Google" id="ProtNLM"/>
    </source>
</evidence>
<evidence type="ECO:0000256" key="1">
    <source>
        <dbReference type="SAM" id="Phobius"/>
    </source>
</evidence>
<evidence type="ECO:0000313" key="3">
    <source>
        <dbReference type="Proteomes" id="UP001231197"/>
    </source>
</evidence>
<keyword evidence="1" id="KW-0812">Transmembrane</keyword>
<reference evidence="2 3" key="1">
    <citation type="journal article" date="2023" name="Int. J. Syst. Evol. Microbiol.">
        <title>Winogradskyella bathintestinalis sp. nov., isolated from the intestine of the deep-sea loosejaw dragonfish, Malacosteus niger.</title>
        <authorList>
            <person name="Uniacke-Lowe S."/>
            <person name="Johnson C.N."/>
            <person name="Stanton C."/>
            <person name="Hill C."/>
            <person name="Ross P."/>
        </authorList>
    </citation>
    <scope>NUCLEOTIDE SEQUENCE [LARGE SCALE GENOMIC DNA]</scope>
    <source>
        <strain evidence="2 3">APC 3343</strain>
    </source>
</reference>
<comment type="caution">
    <text evidence="2">The sequence shown here is derived from an EMBL/GenBank/DDBJ whole genome shotgun (WGS) entry which is preliminary data.</text>
</comment>
<keyword evidence="1" id="KW-0472">Membrane</keyword>
<organism evidence="2 3">
    <name type="scientific">Winogradskyella bathintestinalis</name>
    <dbReference type="NCBI Taxonomy" id="3035208"/>
    <lineage>
        <taxon>Bacteria</taxon>
        <taxon>Pseudomonadati</taxon>
        <taxon>Bacteroidota</taxon>
        <taxon>Flavobacteriia</taxon>
        <taxon>Flavobacteriales</taxon>
        <taxon>Flavobacteriaceae</taxon>
        <taxon>Winogradskyella</taxon>
    </lineage>
</organism>
<proteinExistence type="predicted"/>
<keyword evidence="3" id="KW-1185">Reference proteome</keyword>
<accession>A0ABT7ZQF6</accession>
<dbReference type="Proteomes" id="UP001231197">
    <property type="component" value="Unassembled WGS sequence"/>
</dbReference>
<name>A0ABT7ZQF6_9FLAO</name>